<dbReference type="AlphaFoldDB" id="A0A2T9Z6K9"/>
<sequence>VSPEAFFPRNISSSELSMNDQALAKQQQYLRMLQASQQQGQNIPPNLYNLQATNSAEPINPLLQNEAQQHPQNSFQTPLNAPNYPPNIPKSSTPNTKENSPKNPLTQNLEANLSSNSQLNQSHLPQNPSSLNISREASSDPLFHKQIQLQLIVRNMVKNQPQLVKTLLECSPEQLIQLVTAQTQDPEKRKAMLSQLLGKKNLLASYINSTGTDLKQLLSGQPSR</sequence>
<organism evidence="2 3">
    <name type="scientific">Smittium megazygosporum</name>
    <dbReference type="NCBI Taxonomy" id="133381"/>
    <lineage>
        <taxon>Eukaryota</taxon>
        <taxon>Fungi</taxon>
        <taxon>Fungi incertae sedis</taxon>
        <taxon>Zoopagomycota</taxon>
        <taxon>Kickxellomycotina</taxon>
        <taxon>Harpellomycetes</taxon>
        <taxon>Harpellales</taxon>
        <taxon>Legeriomycetaceae</taxon>
        <taxon>Smittium</taxon>
    </lineage>
</organism>
<feature type="region of interest" description="Disordered" evidence="1">
    <location>
        <begin position="67"/>
        <end position="108"/>
    </location>
</feature>
<name>A0A2T9Z6K9_9FUNG</name>
<reference evidence="2 3" key="1">
    <citation type="journal article" date="2018" name="MBio">
        <title>Comparative Genomics Reveals the Core Gene Toolbox for the Fungus-Insect Symbiosis.</title>
        <authorList>
            <person name="Wang Y."/>
            <person name="Stata M."/>
            <person name="Wang W."/>
            <person name="Stajich J.E."/>
            <person name="White M.M."/>
            <person name="Moncalvo J.M."/>
        </authorList>
    </citation>
    <scope>NUCLEOTIDE SEQUENCE [LARGE SCALE GENOMIC DNA]</scope>
    <source>
        <strain evidence="2 3">SC-DP-2</strain>
    </source>
</reference>
<dbReference type="Proteomes" id="UP000245609">
    <property type="component" value="Unassembled WGS sequence"/>
</dbReference>
<evidence type="ECO:0000313" key="2">
    <source>
        <dbReference type="EMBL" id="PVV00228.1"/>
    </source>
</evidence>
<feature type="non-terminal residue" evidence="2">
    <location>
        <position position="1"/>
    </location>
</feature>
<accession>A0A2T9Z6K9</accession>
<feature type="compositionally biased region" description="Polar residues" evidence="1">
    <location>
        <begin position="67"/>
        <end position="80"/>
    </location>
</feature>
<evidence type="ECO:0000256" key="1">
    <source>
        <dbReference type="SAM" id="MobiDB-lite"/>
    </source>
</evidence>
<feature type="compositionally biased region" description="Polar residues" evidence="1">
    <location>
        <begin position="89"/>
        <end position="106"/>
    </location>
</feature>
<protein>
    <submittedName>
        <fullName evidence="2">Uncharacterized protein</fullName>
    </submittedName>
</protein>
<keyword evidence="3" id="KW-1185">Reference proteome</keyword>
<feature type="non-terminal residue" evidence="2">
    <location>
        <position position="224"/>
    </location>
</feature>
<proteinExistence type="predicted"/>
<comment type="caution">
    <text evidence="2">The sequence shown here is derived from an EMBL/GenBank/DDBJ whole genome shotgun (WGS) entry which is preliminary data.</text>
</comment>
<evidence type="ECO:0000313" key="3">
    <source>
        <dbReference type="Proteomes" id="UP000245609"/>
    </source>
</evidence>
<gene>
    <name evidence="2" type="ORF">BB560_005383</name>
</gene>
<dbReference type="EMBL" id="MBFS01002167">
    <property type="protein sequence ID" value="PVV00228.1"/>
    <property type="molecule type" value="Genomic_DNA"/>
</dbReference>